<proteinExistence type="predicted"/>
<reference evidence="1 2" key="1">
    <citation type="submission" date="2017-09" db="EMBL/GenBank/DDBJ databases">
        <title>Depth-based differentiation of microbial function through sediment-hosted aquifers and enrichment of novel symbionts in the deep terrestrial subsurface.</title>
        <authorList>
            <person name="Probst A.J."/>
            <person name="Ladd B."/>
            <person name="Jarett J.K."/>
            <person name="Geller-Mcgrath D.E."/>
            <person name="Sieber C.M."/>
            <person name="Emerson J.B."/>
            <person name="Anantharaman K."/>
            <person name="Thomas B.C."/>
            <person name="Malmstrom R."/>
            <person name="Stieglmeier M."/>
            <person name="Klingl A."/>
            <person name="Woyke T."/>
            <person name="Ryan C.M."/>
            <person name="Banfield J.F."/>
        </authorList>
    </citation>
    <scope>NUCLEOTIDE SEQUENCE [LARGE SCALE GENOMIC DNA]</scope>
    <source>
        <strain evidence="1">CG22_combo_CG10-13_8_21_14_all_43_12</strain>
    </source>
</reference>
<protein>
    <submittedName>
        <fullName evidence="1">Uncharacterized protein</fullName>
    </submittedName>
</protein>
<accession>A0A2H0DTD5</accession>
<gene>
    <name evidence="1" type="ORF">COW83_04175</name>
</gene>
<dbReference type="EMBL" id="PCTR01000125">
    <property type="protein sequence ID" value="PIP85447.1"/>
    <property type="molecule type" value="Genomic_DNA"/>
</dbReference>
<evidence type="ECO:0000313" key="2">
    <source>
        <dbReference type="Proteomes" id="UP000231136"/>
    </source>
</evidence>
<name>A0A2H0DTD5_9BACT</name>
<evidence type="ECO:0000313" key="1">
    <source>
        <dbReference type="EMBL" id="PIP85447.1"/>
    </source>
</evidence>
<comment type="caution">
    <text evidence="1">The sequence shown here is derived from an EMBL/GenBank/DDBJ whole genome shotgun (WGS) entry which is preliminary data.</text>
</comment>
<dbReference type="Proteomes" id="UP000231136">
    <property type="component" value="Unassembled WGS sequence"/>
</dbReference>
<dbReference type="AlphaFoldDB" id="A0A2H0DTD5"/>
<feature type="non-terminal residue" evidence="1">
    <location>
        <position position="69"/>
    </location>
</feature>
<sequence length="69" mass="8046">MYGSWLRDVTPVQDEWCLGTFELKSSPRVTNFPTARYFMADRFVCRTIGAVPRALRGARRKGEKYDEQN</sequence>
<organism evidence="1 2">
    <name type="scientific">Candidatus Collierbacteria bacterium CG22_combo_CG10-13_8_21_14_all_43_12</name>
    <dbReference type="NCBI Taxonomy" id="1974537"/>
    <lineage>
        <taxon>Bacteria</taxon>
        <taxon>Candidatus Collieribacteriota</taxon>
    </lineage>
</organism>